<comment type="subcellular location">
    <subcellularLocation>
        <location evidence="2">Golgi apparatus membrane</location>
        <topology evidence="2">Single-pass type II membrane protein</topology>
    </subcellularLocation>
    <subcellularLocation>
        <location evidence="16">Membrane</location>
        <topology evidence="16">Single-pass type II membrane protein</topology>
    </subcellularLocation>
</comment>
<proteinExistence type="inferred from homology"/>
<keyword evidence="5 16" id="KW-0328">Glycosyltransferase</keyword>
<comment type="function">
    <text evidence="16">Catalyzes the transfer of galactose onto proteins or lipids.</text>
</comment>
<keyword evidence="13 16" id="KW-0325">Glycoprotein</keyword>
<dbReference type="InterPro" id="IPR027995">
    <property type="entry name" value="Galactosyl_T_N"/>
</dbReference>
<dbReference type="EMBL" id="OD003760">
    <property type="protein sequence ID" value="CAD7408551.1"/>
    <property type="molecule type" value="Genomic_DNA"/>
</dbReference>
<evidence type="ECO:0000256" key="6">
    <source>
        <dbReference type="ARBA" id="ARBA00022679"/>
    </source>
</evidence>
<dbReference type="GO" id="GO:0046525">
    <property type="term" value="F:xylosylprotein 4-beta-galactosyltransferase activity"/>
    <property type="evidence" value="ECO:0007669"/>
    <property type="project" value="UniProtKB-EC"/>
</dbReference>
<evidence type="ECO:0000256" key="13">
    <source>
        <dbReference type="ARBA" id="ARBA00023180"/>
    </source>
</evidence>
<evidence type="ECO:0000313" key="20">
    <source>
        <dbReference type="EMBL" id="CAD7408551.1"/>
    </source>
</evidence>
<dbReference type="GO" id="GO:0030166">
    <property type="term" value="P:proteoglycan biosynthetic process"/>
    <property type="evidence" value="ECO:0007669"/>
    <property type="project" value="TreeGrafter"/>
</dbReference>
<evidence type="ECO:0000256" key="3">
    <source>
        <dbReference type="ARBA" id="ARBA00004922"/>
    </source>
</evidence>
<keyword evidence="6 16" id="KW-0808">Transferase</keyword>
<dbReference type="GO" id="GO:0000139">
    <property type="term" value="C:Golgi membrane"/>
    <property type="evidence" value="ECO:0007669"/>
    <property type="project" value="UniProtKB-SubCell"/>
</dbReference>
<evidence type="ECO:0000256" key="16">
    <source>
        <dbReference type="RuleBase" id="RU368121"/>
    </source>
</evidence>
<reference evidence="20" key="1">
    <citation type="submission" date="2020-11" db="EMBL/GenBank/DDBJ databases">
        <authorList>
            <person name="Tran Van P."/>
        </authorList>
    </citation>
    <scope>NUCLEOTIDE SEQUENCE</scope>
</reference>
<dbReference type="CDD" id="cd00899">
    <property type="entry name" value="b4GalT"/>
    <property type="match status" value="1"/>
</dbReference>
<evidence type="ECO:0000256" key="9">
    <source>
        <dbReference type="ARBA" id="ARBA00022968"/>
    </source>
</evidence>
<feature type="compositionally biased region" description="Basic residues" evidence="17">
    <location>
        <begin position="270"/>
        <end position="281"/>
    </location>
</feature>
<dbReference type="FunFam" id="3.90.550.10:FF:000062">
    <property type="entry name" value="beta-1,4-galactosyltransferase 7 isoform X1"/>
    <property type="match status" value="1"/>
</dbReference>
<evidence type="ECO:0000256" key="5">
    <source>
        <dbReference type="ARBA" id="ARBA00022676"/>
    </source>
</evidence>
<keyword evidence="9 16" id="KW-0735">Signal-anchor</keyword>
<comment type="cofactor">
    <cofactor evidence="1 16">
        <name>Mn(2+)</name>
        <dbReference type="ChEBI" id="CHEBI:29035"/>
    </cofactor>
</comment>
<organism evidence="20">
    <name type="scientific">Timema poppense</name>
    <name type="common">Walking stick</name>
    <dbReference type="NCBI Taxonomy" id="170557"/>
    <lineage>
        <taxon>Eukaryota</taxon>
        <taxon>Metazoa</taxon>
        <taxon>Ecdysozoa</taxon>
        <taxon>Arthropoda</taxon>
        <taxon>Hexapoda</taxon>
        <taxon>Insecta</taxon>
        <taxon>Pterygota</taxon>
        <taxon>Neoptera</taxon>
        <taxon>Polyneoptera</taxon>
        <taxon>Phasmatodea</taxon>
        <taxon>Timematodea</taxon>
        <taxon>Timematoidea</taxon>
        <taxon>Timematidae</taxon>
        <taxon>Timema</taxon>
    </lineage>
</organism>
<keyword evidence="10" id="KW-1133">Transmembrane helix</keyword>
<dbReference type="Pfam" id="PF13733">
    <property type="entry name" value="Glyco_transf_7N"/>
    <property type="match status" value="1"/>
</dbReference>
<feature type="domain" description="Galactosyltransferase C-terminal" evidence="18">
    <location>
        <begin position="195"/>
        <end position="272"/>
    </location>
</feature>
<comment type="catalytic activity">
    <reaction evidence="15">
        <text>3-O-(beta-D-xylosyl)-L-seryl-[protein] + UDP-alpha-D-galactose = 3-O-(beta-D-galactosyl-(1-&gt;4)-beta-D-xylosyl)-L-seryl-[protein] + UDP + H(+)</text>
        <dbReference type="Rhea" id="RHEA:15297"/>
        <dbReference type="Rhea" id="RHEA-COMP:12567"/>
        <dbReference type="Rhea" id="RHEA-COMP:12570"/>
        <dbReference type="ChEBI" id="CHEBI:15378"/>
        <dbReference type="ChEBI" id="CHEBI:58223"/>
        <dbReference type="ChEBI" id="CHEBI:66914"/>
        <dbReference type="ChEBI" id="CHEBI:132085"/>
        <dbReference type="ChEBI" id="CHEBI:132088"/>
        <dbReference type="EC" id="2.4.1.133"/>
    </reaction>
</comment>
<evidence type="ECO:0000256" key="15">
    <source>
        <dbReference type="ARBA" id="ARBA00051458"/>
    </source>
</evidence>
<accession>A0A7R9D5L8</accession>
<sequence>MYTSFILKDNPTLTDYTMALHCKLRHNGTNQDNPYTYGFLEDANVLAAIALETMAMIKHVLKYDVNCVVRVGCALPDDCDCSKEKVPLKLEVHEETRSSEKSSPGHKLAVLVPFRDRFEELMVFAPHIHNFLNGQHINHNIYVLNQVDNYRFNRASLINVGFRLSRAECDYIAMHDVDLLPQNAHLSYTYPESGPFHVASPELHPRYHYPTFVGGILLVKREHFEKVNGMSNKYWGWGLEDDEFYVRLKEASLNVTRPTNITTGKENSFKHTHDRSRRKRDTAKCFNQREVTRRRDRQTGLSNVQYHLQSSRELMIDGAPVMVLNIALSCDKALTPWCECKESSPAAAKRNVSAGGSHVKTAR</sequence>
<evidence type="ECO:0000256" key="1">
    <source>
        <dbReference type="ARBA" id="ARBA00001936"/>
    </source>
</evidence>
<dbReference type="GO" id="GO:0005975">
    <property type="term" value="P:carbohydrate metabolic process"/>
    <property type="evidence" value="ECO:0007669"/>
    <property type="project" value="InterPro"/>
</dbReference>
<keyword evidence="11" id="KW-0333">Golgi apparatus</keyword>
<dbReference type="GO" id="GO:0046872">
    <property type="term" value="F:metal ion binding"/>
    <property type="evidence" value="ECO:0007669"/>
    <property type="project" value="UniProtKB-UniRule"/>
</dbReference>
<evidence type="ECO:0000256" key="8">
    <source>
        <dbReference type="ARBA" id="ARBA00022723"/>
    </source>
</evidence>
<evidence type="ECO:0000256" key="10">
    <source>
        <dbReference type="ARBA" id="ARBA00022989"/>
    </source>
</evidence>
<gene>
    <name evidence="20" type="ORF">TPSB3V08_LOCUS6416</name>
</gene>
<dbReference type="AlphaFoldDB" id="A0A7R9D5L8"/>
<dbReference type="UniPathway" id="UPA00378"/>
<name>A0A7R9D5L8_TIMPO</name>
<dbReference type="InterPro" id="IPR029044">
    <property type="entry name" value="Nucleotide-diphossugar_trans"/>
</dbReference>
<comment type="pathway">
    <text evidence="3 16">Protein modification; protein glycosylation.</text>
</comment>
<evidence type="ECO:0000256" key="11">
    <source>
        <dbReference type="ARBA" id="ARBA00023034"/>
    </source>
</evidence>
<keyword evidence="12" id="KW-0472">Membrane</keyword>
<evidence type="ECO:0000256" key="4">
    <source>
        <dbReference type="ARBA" id="ARBA00005735"/>
    </source>
</evidence>
<evidence type="ECO:0000256" key="7">
    <source>
        <dbReference type="ARBA" id="ARBA00022692"/>
    </source>
</evidence>
<dbReference type="PANTHER" id="PTHR19300">
    <property type="entry name" value="BETA-1,4-GALACTOSYLTRANSFERASE"/>
    <property type="match status" value="1"/>
</dbReference>
<evidence type="ECO:0000256" key="17">
    <source>
        <dbReference type="SAM" id="MobiDB-lite"/>
    </source>
</evidence>
<evidence type="ECO:0000256" key="12">
    <source>
        <dbReference type="ARBA" id="ARBA00023136"/>
    </source>
</evidence>
<dbReference type="InterPro" id="IPR027791">
    <property type="entry name" value="Galactosyl_T_C"/>
</dbReference>
<dbReference type="PRINTS" id="PR02050">
    <property type="entry name" value="B14GALTRFASE"/>
</dbReference>
<evidence type="ECO:0000256" key="2">
    <source>
        <dbReference type="ARBA" id="ARBA00004323"/>
    </source>
</evidence>
<dbReference type="Pfam" id="PF02709">
    <property type="entry name" value="Glyco_transf_7C"/>
    <property type="match status" value="1"/>
</dbReference>
<dbReference type="Gene3D" id="3.90.550.10">
    <property type="entry name" value="Spore Coat Polysaccharide Biosynthesis Protein SpsA, Chain A"/>
    <property type="match status" value="1"/>
</dbReference>
<feature type="region of interest" description="Disordered" evidence="17">
    <location>
        <begin position="262"/>
        <end position="281"/>
    </location>
</feature>
<evidence type="ECO:0000259" key="19">
    <source>
        <dbReference type="Pfam" id="PF13733"/>
    </source>
</evidence>
<dbReference type="InterPro" id="IPR003859">
    <property type="entry name" value="Galactosyl_T"/>
</dbReference>
<keyword evidence="7" id="KW-0812">Transmembrane</keyword>
<evidence type="ECO:0000259" key="18">
    <source>
        <dbReference type="Pfam" id="PF02709"/>
    </source>
</evidence>
<dbReference type="EC" id="2.4.1.-" evidence="16"/>
<protein>
    <recommendedName>
        <fullName evidence="16">Beta-1,4-N-acetylgalactosaminyltransferase</fullName>
        <ecNumber evidence="16">2.4.1.-</ecNumber>
    </recommendedName>
    <alternativeName>
        <fullName evidence="16">Beta-4-GalNAcT</fullName>
    </alternativeName>
</protein>
<comment type="similarity">
    <text evidence="4 16">Belongs to the glycosyltransferase 7 family.</text>
</comment>
<dbReference type="PANTHER" id="PTHR19300:SF30">
    <property type="entry name" value="BETA-1,4-GALACTOSYLTRANSFERASE 7"/>
    <property type="match status" value="1"/>
</dbReference>
<keyword evidence="14 16" id="KW-0464">Manganese</keyword>
<feature type="domain" description="Galactosyltransferase N-terminal" evidence="19">
    <location>
        <begin position="100"/>
        <end position="189"/>
    </location>
</feature>
<keyword evidence="8 16" id="KW-0479">Metal-binding</keyword>
<evidence type="ECO:0000256" key="14">
    <source>
        <dbReference type="ARBA" id="ARBA00023211"/>
    </source>
</evidence>
<dbReference type="SUPFAM" id="SSF53448">
    <property type="entry name" value="Nucleotide-diphospho-sugar transferases"/>
    <property type="match status" value="1"/>
</dbReference>